<evidence type="ECO:0000256" key="4">
    <source>
        <dbReference type="ARBA" id="ARBA00012438"/>
    </source>
</evidence>
<dbReference type="InterPro" id="IPR003594">
    <property type="entry name" value="HATPase_dom"/>
</dbReference>
<dbReference type="CDD" id="cd00130">
    <property type="entry name" value="PAS"/>
    <property type="match status" value="1"/>
</dbReference>
<dbReference type="Pfam" id="PF02518">
    <property type="entry name" value="HATPase_c"/>
    <property type="match status" value="1"/>
</dbReference>
<keyword evidence="11 14" id="KW-1133">Transmembrane helix</keyword>
<feature type="transmembrane region" description="Helical" evidence="14">
    <location>
        <begin position="277"/>
        <end position="296"/>
    </location>
</feature>
<feature type="domain" description="Histidine kinase" evidence="15">
    <location>
        <begin position="758"/>
        <end position="973"/>
    </location>
</feature>
<proteinExistence type="inferred from homology"/>
<name>A0A1I4MIP0_9GAMM</name>
<dbReference type="CDD" id="cd00082">
    <property type="entry name" value="HisKA"/>
    <property type="match status" value="1"/>
</dbReference>
<keyword evidence="18" id="KW-1185">Reference proteome</keyword>
<evidence type="ECO:0000256" key="12">
    <source>
        <dbReference type="ARBA" id="ARBA00023012"/>
    </source>
</evidence>
<evidence type="ECO:0000256" key="14">
    <source>
        <dbReference type="SAM" id="Phobius"/>
    </source>
</evidence>
<dbReference type="STRING" id="488535.SAMN04487963_1105"/>
<feature type="transmembrane region" description="Helical" evidence="14">
    <location>
        <begin position="239"/>
        <end position="257"/>
    </location>
</feature>
<dbReference type="InterPro" id="IPR036097">
    <property type="entry name" value="HisK_dim/P_sf"/>
</dbReference>
<feature type="domain" description="PAS" evidence="16">
    <location>
        <begin position="626"/>
        <end position="701"/>
    </location>
</feature>
<evidence type="ECO:0000256" key="13">
    <source>
        <dbReference type="ARBA" id="ARBA00023136"/>
    </source>
</evidence>
<keyword evidence="5" id="KW-0597">Phosphoprotein</keyword>
<comment type="subcellular location">
    <subcellularLocation>
        <location evidence="2">Membrane</location>
        <topology evidence="2">Multi-pass membrane protein</topology>
    </subcellularLocation>
</comment>
<feature type="transmembrane region" description="Helical" evidence="14">
    <location>
        <begin position="468"/>
        <end position="489"/>
    </location>
</feature>
<evidence type="ECO:0000256" key="2">
    <source>
        <dbReference type="ARBA" id="ARBA00004141"/>
    </source>
</evidence>
<gene>
    <name evidence="17" type="ORF">SAMN04487963_1105</name>
</gene>
<feature type="transmembrane region" description="Helical" evidence="14">
    <location>
        <begin position="183"/>
        <end position="210"/>
    </location>
</feature>
<evidence type="ECO:0000259" key="15">
    <source>
        <dbReference type="PROSITE" id="PS50109"/>
    </source>
</evidence>
<evidence type="ECO:0000256" key="7">
    <source>
        <dbReference type="ARBA" id="ARBA00022692"/>
    </source>
</evidence>
<dbReference type="Pfam" id="PF00989">
    <property type="entry name" value="PAS"/>
    <property type="match status" value="1"/>
</dbReference>
<accession>A0A1I4MIP0</accession>
<dbReference type="PANTHER" id="PTHR43065">
    <property type="entry name" value="SENSOR HISTIDINE KINASE"/>
    <property type="match status" value="1"/>
</dbReference>
<feature type="transmembrane region" description="Helical" evidence="14">
    <location>
        <begin position="69"/>
        <end position="91"/>
    </location>
</feature>
<feature type="transmembrane region" description="Helical" evidence="14">
    <location>
        <begin position="399"/>
        <end position="420"/>
    </location>
</feature>
<dbReference type="PROSITE" id="PS50283">
    <property type="entry name" value="NA_SOLUT_SYMP_3"/>
    <property type="match status" value="1"/>
</dbReference>
<dbReference type="SMART" id="SM00091">
    <property type="entry name" value="PAS"/>
    <property type="match status" value="1"/>
</dbReference>
<evidence type="ECO:0000256" key="10">
    <source>
        <dbReference type="ARBA" id="ARBA00022840"/>
    </source>
</evidence>
<dbReference type="GO" id="GO:0016020">
    <property type="term" value="C:membrane"/>
    <property type="evidence" value="ECO:0007669"/>
    <property type="project" value="UniProtKB-SubCell"/>
</dbReference>
<dbReference type="PROSITE" id="PS50112">
    <property type="entry name" value="PAS"/>
    <property type="match status" value="1"/>
</dbReference>
<dbReference type="EC" id="2.7.13.3" evidence="4"/>
<comment type="similarity">
    <text evidence="3">Belongs to the sodium:solute symporter (SSF) (TC 2.A.21) family.</text>
</comment>
<keyword evidence="12" id="KW-0902">Two-component regulatory system</keyword>
<dbReference type="PRINTS" id="PR00344">
    <property type="entry name" value="BCTRLSENSOR"/>
</dbReference>
<dbReference type="Proteomes" id="UP000198519">
    <property type="component" value="Unassembled WGS sequence"/>
</dbReference>
<dbReference type="SUPFAM" id="SSF47384">
    <property type="entry name" value="Homodimeric domain of signal transducing histidine kinase"/>
    <property type="match status" value="1"/>
</dbReference>
<evidence type="ECO:0000256" key="3">
    <source>
        <dbReference type="ARBA" id="ARBA00006434"/>
    </source>
</evidence>
<dbReference type="Gene3D" id="3.30.450.20">
    <property type="entry name" value="PAS domain"/>
    <property type="match status" value="1"/>
</dbReference>
<feature type="transmembrane region" description="Helical" evidence="14">
    <location>
        <begin position="112"/>
        <end position="133"/>
    </location>
</feature>
<keyword evidence="6" id="KW-0808">Transferase</keyword>
<dbReference type="OrthoDB" id="9764438at2"/>
<evidence type="ECO:0000256" key="9">
    <source>
        <dbReference type="ARBA" id="ARBA00022777"/>
    </source>
</evidence>
<keyword evidence="8" id="KW-0547">Nucleotide-binding</keyword>
<protein>
    <recommendedName>
        <fullName evidence="4">histidine kinase</fullName>
        <ecNumber evidence="4">2.7.13.3</ecNumber>
    </recommendedName>
</protein>
<dbReference type="SUPFAM" id="SSF55785">
    <property type="entry name" value="PYP-like sensor domain (PAS domain)"/>
    <property type="match status" value="1"/>
</dbReference>
<dbReference type="InterPro" id="IPR038377">
    <property type="entry name" value="Na/Glc_symporter_sf"/>
</dbReference>
<dbReference type="InterPro" id="IPR001734">
    <property type="entry name" value="Na/solute_symporter"/>
</dbReference>
<feature type="transmembrane region" description="Helical" evidence="14">
    <location>
        <begin position="319"/>
        <end position="349"/>
    </location>
</feature>
<evidence type="ECO:0000259" key="16">
    <source>
        <dbReference type="PROSITE" id="PS50112"/>
    </source>
</evidence>
<dbReference type="Gene3D" id="1.20.1730.10">
    <property type="entry name" value="Sodium/glucose cotransporter"/>
    <property type="match status" value="1"/>
</dbReference>
<feature type="transmembrane region" description="Helical" evidence="14">
    <location>
        <begin position="427"/>
        <end position="448"/>
    </location>
</feature>
<dbReference type="AlphaFoldDB" id="A0A1I4MIP0"/>
<dbReference type="InterPro" id="IPR003661">
    <property type="entry name" value="HisK_dim/P_dom"/>
</dbReference>
<evidence type="ECO:0000256" key="5">
    <source>
        <dbReference type="ARBA" id="ARBA00022553"/>
    </source>
</evidence>
<dbReference type="InterPro" id="IPR035965">
    <property type="entry name" value="PAS-like_dom_sf"/>
</dbReference>
<dbReference type="CDD" id="cd00075">
    <property type="entry name" value="HATPase"/>
    <property type="match status" value="1"/>
</dbReference>
<dbReference type="Gene3D" id="3.30.565.10">
    <property type="entry name" value="Histidine kinase-like ATPase, C-terminal domain"/>
    <property type="match status" value="1"/>
</dbReference>
<dbReference type="InterPro" id="IPR004358">
    <property type="entry name" value="Sig_transdc_His_kin-like_C"/>
</dbReference>
<keyword evidence="7 14" id="KW-0812">Transmembrane</keyword>
<dbReference type="NCBIfam" id="TIGR00229">
    <property type="entry name" value="sensory_box"/>
    <property type="match status" value="1"/>
</dbReference>
<feature type="transmembrane region" description="Helical" evidence="14">
    <location>
        <begin position="39"/>
        <end position="63"/>
    </location>
</feature>
<feature type="transmembrane region" description="Helical" evidence="14">
    <location>
        <begin position="370"/>
        <end position="387"/>
    </location>
</feature>
<organism evidence="17 18">
    <name type="scientific">Marinobacter zhejiangensis</name>
    <dbReference type="NCBI Taxonomy" id="488535"/>
    <lineage>
        <taxon>Bacteria</taxon>
        <taxon>Pseudomonadati</taxon>
        <taxon>Pseudomonadota</taxon>
        <taxon>Gammaproteobacteria</taxon>
        <taxon>Pseudomonadales</taxon>
        <taxon>Marinobacteraceae</taxon>
        <taxon>Marinobacter</taxon>
    </lineage>
</organism>
<dbReference type="GO" id="GO:0022857">
    <property type="term" value="F:transmembrane transporter activity"/>
    <property type="evidence" value="ECO:0007669"/>
    <property type="project" value="InterPro"/>
</dbReference>
<dbReference type="GO" id="GO:0006355">
    <property type="term" value="P:regulation of DNA-templated transcription"/>
    <property type="evidence" value="ECO:0007669"/>
    <property type="project" value="InterPro"/>
</dbReference>
<dbReference type="GO" id="GO:0000155">
    <property type="term" value="F:phosphorelay sensor kinase activity"/>
    <property type="evidence" value="ECO:0007669"/>
    <property type="project" value="InterPro"/>
</dbReference>
<feature type="transmembrane region" description="Helical" evidence="14">
    <location>
        <begin position="6"/>
        <end position="27"/>
    </location>
</feature>
<comment type="catalytic activity">
    <reaction evidence="1">
        <text>ATP + protein L-histidine = ADP + protein N-phospho-L-histidine.</text>
        <dbReference type="EC" id="2.7.13.3"/>
    </reaction>
</comment>
<dbReference type="Pfam" id="PF00512">
    <property type="entry name" value="HisKA"/>
    <property type="match status" value="1"/>
</dbReference>
<evidence type="ECO:0000256" key="6">
    <source>
        <dbReference type="ARBA" id="ARBA00022679"/>
    </source>
</evidence>
<dbReference type="GO" id="GO:0005524">
    <property type="term" value="F:ATP binding"/>
    <property type="evidence" value="ECO:0007669"/>
    <property type="project" value="UniProtKB-KW"/>
</dbReference>
<feature type="transmembrane region" description="Helical" evidence="14">
    <location>
        <begin position="153"/>
        <end position="171"/>
    </location>
</feature>
<dbReference type="Gene3D" id="1.10.287.130">
    <property type="match status" value="1"/>
</dbReference>
<dbReference type="InterPro" id="IPR005467">
    <property type="entry name" value="His_kinase_dom"/>
</dbReference>
<evidence type="ECO:0000313" key="17">
    <source>
        <dbReference type="EMBL" id="SFM02936.1"/>
    </source>
</evidence>
<dbReference type="RefSeq" id="WP_092020839.1">
    <property type="nucleotide sequence ID" value="NZ_FOUE01000001.1"/>
</dbReference>
<keyword evidence="13 14" id="KW-0472">Membrane</keyword>
<dbReference type="InterPro" id="IPR036890">
    <property type="entry name" value="HATPase_C_sf"/>
</dbReference>
<evidence type="ECO:0000313" key="18">
    <source>
        <dbReference type="Proteomes" id="UP000198519"/>
    </source>
</evidence>
<sequence>MSFSLTALLSSSFLYLLLLFSIAHLAERDVLPRSLIHHPLTYILSLGVYAGIWAVYGAVGIAAETGYGFLAYYLGISGAYLLAPVLLNPILRIGRAYQLTSLADLFAFRYRSQLAGTLATLCSGIAILSLLSMQIKAVTDTASLLVPGASHELISTLFSLTVVLFAALFGSQRDQGSESHRGLVVAIAFDSLVKLIALLTLSAVAIVSVFGGYQGLEDWLNSHQALAGNMELNVDDGSWRALMLMSFAGALVLPHMYHMTFAENPSPKALAKASWGLPLYLLLLGLPVPIILWSGMELSVNTPPSYVAIGIAKALESPVLALTVFIAGLSAASGLMIVSTLALAGMLLNHVVLPLRTPTDHSDIYRWLRWIKRLLIGIIILTALLFHEALGHQLELSQLGILALSGVLHLLPGALGVIYWPEGNRRGLIAGLLAGLAVWVVTLVMPFSQGPNLLALSNAPLFPTGNNWHIFVFLSLTVNISVFALISIITKSSSEETSAAQACSWGALSRPQRRELMASSSSEFVQQLTEPLGRNVAEREVERAIAQLKLPSVEFRPYQLRRLRDQIEINLSGLLGPSVARDMVKRHLSFKPLASEGGPQDIHYMERALGDYQNQLTGLAGELDNLRRHYRQTLQNLPIPASSVGDDGEVLMWNHAMEQLTGIAADDVVGGRLRALPEHWHNLFEDFVEDEDLHRYKHRLDLRGRPHWLNLHKAALSGPDHSEGGSIILVEDQTETRLLEDELMHSERLASVGRLAAGVAHEIGNPVTGISSLAQNLKLETDDPDILHTAEQIQQQTRRISTILQSLMNFARTGNHAQANRYEPATIHRCVEESINLLSLSDKGRGIVYRNDCPKDLVVLGDEQRLVQVFVNLLANARDASPEGGVIRVSGNHEGYSAIIEVTDEGTGIPADQLDHIFEPFYTTKGPDQGTGLGLSLVYSIVEEHYGNIQVESPAEPEHNRGTCVRLRLPAYDADNELHTFSQNQRSPH</sequence>
<evidence type="ECO:0000256" key="1">
    <source>
        <dbReference type="ARBA" id="ARBA00000085"/>
    </source>
</evidence>
<keyword evidence="9" id="KW-0418">Kinase</keyword>
<evidence type="ECO:0000256" key="11">
    <source>
        <dbReference type="ARBA" id="ARBA00022989"/>
    </source>
</evidence>
<reference evidence="18" key="1">
    <citation type="submission" date="2016-10" db="EMBL/GenBank/DDBJ databases">
        <authorList>
            <person name="Varghese N."/>
            <person name="Submissions S."/>
        </authorList>
    </citation>
    <scope>NUCLEOTIDE SEQUENCE [LARGE SCALE GENOMIC DNA]</scope>
    <source>
        <strain evidence="18">CGMCC 1.7061</strain>
    </source>
</reference>
<keyword evidence="10" id="KW-0067">ATP-binding</keyword>
<dbReference type="SMART" id="SM00388">
    <property type="entry name" value="HisKA"/>
    <property type="match status" value="1"/>
</dbReference>
<evidence type="ECO:0000256" key="8">
    <source>
        <dbReference type="ARBA" id="ARBA00022741"/>
    </source>
</evidence>
<dbReference type="InterPro" id="IPR013767">
    <property type="entry name" value="PAS_fold"/>
</dbReference>
<dbReference type="PANTHER" id="PTHR43065:SF10">
    <property type="entry name" value="PEROXIDE STRESS-ACTIVATED HISTIDINE KINASE MAK3"/>
    <property type="match status" value="1"/>
</dbReference>
<dbReference type="EMBL" id="FOUE01000001">
    <property type="protein sequence ID" value="SFM02936.1"/>
    <property type="molecule type" value="Genomic_DNA"/>
</dbReference>
<dbReference type="SUPFAM" id="SSF55874">
    <property type="entry name" value="ATPase domain of HSP90 chaperone/DNA topoisomerase II/histidine kinase"/>
    <property type="match status" value="1"/>
</dbReference>
<dbReference type="PROSITE" id="PS50109">
    <property type="entry name" value="HIS_KIN"/>
    <property type="match status" value="1"/>
</dbReference>
<dbReference type="InterPro" id="IPR000014">
    <property type="entry name" value="PAS"/>
</dbReference>
<dbReference type="SMART" id="SM00387">
    <property type="entry name" value="HATPase_c"/>
    <property type="match status" value="1"/>
</dbReference>